<evidence type="ECO:0000259" key="3">
    <source>
        <dbReference type="Pfam" id="PF08338"/>
    </source>
</evidence>
<dbReference type="InterPro" id="IPR010099">
    <property type="entry name" value="SDR39U1"/>
</dbReference>
<dbReference type="Proteomes" id="UP000183257">
    <property type="component" value="Unassembled WGS sequence"/>
</dbReference>
<reference evidence="5" key="1">
    <citation type="submission" date="2016-11" db="EMBL/GenBank/DDBJ databases">
        <authorList>
            <person name="Varghese N."/>
            <person name="Submissions S."/>
        </authorList>
    </citation>
    <scope>NUCLEOTIDE SEQUENCE [LARGE SCALE GENOMIC DNA]</scope>
    <source>
        <strain evidence="5">DSM 24786</strain>
    </source>
</reference>
<organism evidence="4 5">
    <name type="scientific">Cellulophaga fucicola</name>
    <dbReference type="NCBI Taxonomy" id="76595"/>
    <lineage>
        <taxon>Bacteria</taxon>
        <taxon>Pseudomonadati</taxon>
        <taxon>Bacteroidota</taxon>
        <taxon>Flavobacteriia</taxon>
        <taxon>Flavobacteriales</taxon>
        <taxon>Flavobacteriaceae</taxon>
        <taxon>Cellulophaga</taxon>
    </lineage>
</organism>
<keyword evidence="5" id="KW-1185">Reference proteome</keyword>
<name>A0A1K1P2Z9_9FLAO</name>
<dbReference type="EMBL" id="FPIY01000002">
    <property type="protein sequence ID" value="SFW42152.1"/>
    <property type="molecule type" value="Genomic_DNA"/>
</dbReference>
<dbReference type="PANTHER" id="PTHR11092:SF0">
    <property type="entry name" value="EPIMERASE FAMILY PROTEIN SDR39U1"/>
    <property type="match status" value="1"/>
</dbReference>
<feature type="domain" description="DUF1731" evidence="3">
    <location>
        <begin position="246"/>
        <end position="293"/>
    </location>
</feature>
<dbReference type="Pfam" id="PF01370">
    <property type="entry name" value="Epimerase"/>
    <property type="match status" value="1"/>
</dbReference>
<proteinExistence type="inferred from homology"/>
<dbReference type="NCBIfam" id="TIGR01777">
    <property type="entry name" value="yfcH"/>
    <property type="match status" value="1"/>
</dbReference>
<dbReference type="AlphaFoldDB" id="A0A1K1P2Z9"/>
<sequence>MSKLVIAGGTGFLGNELLDFYGSKYNEIVVLTRGESRTSKNISYVQWDAKTIGKWHRSLDNADALINLTGKSVDCRFTKKNKELILNSRVDSTLALGKAINLVDNPPKVWLNASSAAISHPNKEENGEDFMLYVGQEWEKAFNSITHKETRKVALRISLVFGKDGGALVPLKKITQFGLGGKQGSGNQMVSWVHSKDFVGITNFLLEKNSVTGPVVVAAPDSKSNKKLMATIRKTLKVPFGLPSFSWMLKIGGFIIGTEPSLILNSMNVYPEKLTKNRFKFKYATLESALKNILK</sequence>
<feature type="domain" description="NAD-dependent epimerase/dehydratase" evidence="2">
    <location>
        <begin position="5"/>
        <end position="210"/>
    </location>
</feature>
<dbReference type="PANTHER" id="PTHR11092">
    <property type="entry name" value="SUGAR NUCLEOTIDE EPIMERASE RELATED"/>
    <property type="match status" value="1"/>
</dbReference>
<gene>
    <name evidence="4" type="ORF">SAMN05660313_01589</name>
</gene>
<dbReference type="SUPFAM" id="SSF51735">
    <property type="entry name" value="NAD(P)-binding Rossmann-fold domains"/>
    <property type="match status" value="1"/>
</dbReference>
<evidence type="ECO:0000259" key="2">
    <source>
        <dbReference type="Pfam" id="PF01370"/>
    </source>
</evidence>
<dbReference type="InterPro" id="IPR001509">
    <property type="entry name" value="Epimerase_deHydtase"/>
</dbReference>
<dbReference type="OrthoDB" id="9801773at2"/>
<dbReference type="Pfam" id="PF08338">
    <property type="entry name" value="DUF1731"/>
    <property type="match status" value="1"/>
</dbReference>
<accession>A0A1K1P2Z9</accession>
<protein>
    <recommendedName>
        <fullName evidence="6">DUF1731 domain-containing protein</fullName>
    </recommendedName>
</protein>
<dbReference type="InterPro" id="IPR036291">
    <property type="entry name" value="NAD(P)-bd_dom_sf"/>
</dbReference>
<dbReference type="STRING" id="76595.SAMN05660313_01589"/>
<evidence type="ECO:0008006" key="6">
    <source>
        <dbReference type="Google" id="ProtNLM"/>
    </source>
</evidence>
<evidence type="ECO:0000313" key="5">
    <source>
        <dbReference type="Proteomes" id="UP000183257"/>
    </source>
</evidence>
<evidence type="ECO:0000313" key="4">
    <source>
        <dbReference type="EMBL" id="SFW42152.1"/>
    </source>
</evidence>
<dbReference type="Gene3D" id="3.40.50.720">
    <property type="entry name" value="NAD(P)-binding Rossmann-like Domain"/>
    <property type="match status" value="1"/>
</dbReference>
<dbReference type="InterPro" id="IPR013549">
    <property type="entry name" value="DUF1731"/>
</dbReference>
<comment type="similarity">
    <text evidence="1">Belongs to the NAD(P)-dependent epimerase/dehydratase family. SDR39U1 subfamily.</text>
</comment>
<evidence type="ECO:0000256" key="1">
    <source>
        <dbReference type="ARBA" id="ARBA00009353"/>
    </source>
</evidence>
<dbReference type="RefSeq" id="WP_072303250.1">
    <property type="nucleotide sequence ID" value="NZ_FPIY01000002.1"/>
</dbReference>